<evidence type="ECO:0000256" key="3">
    <source>
        <dbReference type="ARBA" id="ARBA00022737"/>
    </source>
</evidence>
<feature type="region of interest" description="Disordered" evidence="4">
    <location>
        <begin position="931"/>
        <end position="966"/>
    </location>
</feature>
<protein>
    <recommendedName>
        <fullName evidence="5">MIOS-like alpha-solenoid domain-containing protein</fullName>
    </recommendedName>
</protein>
<dbReference type="InterPro" id="IPR015943">
    <property type="entry name" value="WD40/YVTN_repeat-like_dom_sf"/>
</dbReference>
<organism evidence="6 7">
    <name type="scientific">Opisthorchis felineus</name>
    <dbReference type="NCBI Taxonomy" id="147828"/>
    <lineage>
        <taxon>Eukaryota</taxon>
        <taxon>Metazoa</taxon>
        <taxon>Spiralia</taxon>
        <taxon>Lophotrochozoa</taxon>
        <taxon>Platyhelminthes</taxon>
        <taxon>Trematoda</taxon>
        <taxon>Digenea</taxon>
        <taxon>Opisthorchiida</taxon>
        <taxon>Opisthorchiata</taxon>
        <taxon>Opisthorchiidae</taxon>
        <taxon>Opisthorchis</taxon>
    </lineage>
</organism>
<dbReference type="InterPro" id="IPR049092">
    <property type="entry name" value="MIOS_a-sol"/>
</dbReference>
<evidence type="ECO:0000256" key="1">
    <source>
        <dbReference type="ARBA" id="ARBA00009713"/>
    </source>
</evidence>
<dbReference type="Pfam" id="PF21719">
    <property type="entry name" value="MIOS_a-sol"/>
    <property type="match status" value="1"/>
</dbReference>
<feature type="region of interest" description="Disordered" evidence="4">
    <location>
        <begin position="168"/>
        <end position="189"/>
    </location>
</feature>
<dbReference type="Gene3D" id="2.130.10.10">
    <property type="entry name" value="YVTN repeat-like/Quinoprotein amine dehydrogenase"/>
    <property type="match status" value="1"/>
</dbReference>
<dbReference type="InterPro" id="IPR036322">
    <property type="entry name" value="WD40_repeat_dom_sf"/>
</dbReference>
<dbReference type="InterPro" id="IPR037593">
    <property type="entry name" value="MIOS/Sea4"/>
</dbReference>
<feature type="region of interest" description="Disordered" evidence="4">
    <location>
        <begin position="828"/>
        <end position="870"/>
    </location>
</feature>
<dbReference type="PANTHER" id="PTHR16453:SF9">
    <property type="entry name" value="GATOR COMPLEX PROTEIN MIOS"/>
    <property type="match status" value="1"/>
</dbReference>
<reference evidence="6 7" key="1">
    <citation type="journal article" date="2019" name="BMC Genomics">
        <title>New insights from Opisthorchis felineus genome: update on genomics of the epidemiologically important liver flukes.</title>
        <authorList>
            <person name="Ershov N.I."/>
            <person name="Mordvinov V.A."/>
            <person name="Prokhortchouk E.B."/>
            <person name="Pakharukova M.Y."/>
            <person name="Gunbin K.V."/>
            <person name="Ustyantsev K."/>
            <person name="Genaev M.A."/>
            <person name="Blinov A.G."/>
            <person name="Mazur A."/>
            <person name="Boulygina E."/>
            <person name="Tsygankova S."/>
            <person name="Khrameeva E."/>
            <person name="Chekanov N."/>
            <person name="Fan G."/>
            <person name="Xiao A."/>
            <person name="Zhang H."/>
            <person name="Xu X."/>
            <person name="Yang H."/>
            <person name="Solovyev V."/>
            <person name="Lee S.M."/>
            <person name="Liu X."/>
            <person name="Afonnikov D.A."/>
            <person name="Skryabin K.G."/>
        </authorList>
    </citation>
    <scope>NUCLEOTIDE SEQUENCE [LARGE SCALE GENOMIC DNA]</scope>
    <source>
        <strain evidence="6">AK-0245</strain>
        <tissue evidence="6">Whole organism</tissue>
    </source>
</reference>
<comment type="caution">
    <text evidence="6">The sequence shown here is derived from an EMBL/GenBank/DDBJ whole genome shotgun (WGS) entry which is preliminary data.</text>
</comment>
<evidence type="ECO:0000256" key="2">
    <source>
        <dbReference type="ARBA" id="ARBA00022574"/>
    </source>
</evidence>
<evidence type="ECO:0000313" key="7">
    <source>
        <dbReference type="Proteomes" id="UP000308267"/>
    </source>
</evidence>
<feature type="compositionally biased region" description="Polar residues" evidence="4">
    <location>
        <begin position="936"/>
        <end position="949"/>
    </location>
</feature>
<keyword evidence="7" id="KW-1185">Reference proteome</keyword>
<name>A0A4S2LDS6_OPIFE</name>
<dbReference type="PANTHER" id="PTHR16453">
    <property type="entry name" value="WD40 DOMAIN-CONTAINING PROTEIN MIO FAMILY MEMBER"/>
    <property type="match status" value="1"/>
</dbReference>
<evidence type="ECO:0000256" key="4">
    <source>
        <dbReference type="SAM" id="MobiDB-lite"/>
    </source>
</evidence>
<dbReference type="InterPro" id="IPR031488">
    <property type="entry name" value="Zn_ribbon_mio"/>
</dbReference>
<gene>
    <name evidence="6" type="ORF">CRM22_009459</name>
</gene>
<feature type="compositionally biased region" description="Low complexity" evidence="4">
    <location>
        <begin position="957"/>
        <end position="966"/>
    </location>
</feature>
<feature type="compositionally biased region" description="Polar residues" evidence="4">
    <location>
        <begin position="1027"/>
        <end position="1040"/>
    </location>
</feature>
<evidence type="ECO:0000259" key="5">
    <source>
        <dbReference type="Pfam" id="PF21719"/>
    </source>
</evidence>
<keyword evidence="3" id="KW-0677">Repeat</keyword>
<sequence length="1279" mass="140249">MSYDIQWSPNDSSRFILVWKHEIYLFSISERRLQQVENTESVFRIGNKIQFSVSILGIWRNVVPSQCVAWLSTIDDRMSAEDSKYHNLLAVCMAGGDIKLIGLQAYSPTSDPFGLHNKEFVSRTPRTSLYLAWNPWKRNLLAQGVEKNRAARDPSILIWDITKSTDGRRSSHASTTGAAAVDPNVPPPSMQSSRLVTVHACPQLKNIGASSSEVVVCERSVCDLGTQESTSSFAWLSKSSFIAGMSGLYLKVFDLSDPSKPCQVVPTRAVNGLTVDPSCNTRLASFFECQVSIWKLDSLEKPVYTFNYSSAVLQIKWSPVREGWLGVLLADSFSVALYDTYPMYLQPVEESEQVMFERLVFPSGGPNTAVMSFSWHPTVPDCLITLDRDGCLDVAQLVERTAITWSTENELTWTYRGHWTTCGLNGIKSSRPPEPNSNSTQQSEKITFEYSAYAQSEDPDPVTASYAPANLTLGPYVMNDIGHVMRFRAESGYGTAKDISSYIGLSGDATQLRTLWVWIKYIQDYFSEFGARYRSAEADCGSTGRSNGFKESSLRTRSFLRYAGALAILSGECSPSGTPTPSEVLSCSDWEGLDTQLPFPRYRSPERSHVLRLCMWRLDDTVEVQRRVFESVCADGEYGRAATMALINLKFNWALSFLNRASTALHLPPSGPSVSRPMRNETLADEEVGLVALALAGFTGSQNELWRATCANMLSRLENSYLRVMFTFLTRQGGDFDPILKSEDLRLSDRLAFACLYLNDTELLTFVRSSCERMIQAGQLEAVLLTGISSTEFVSLIQNYVDMTGDVQTAAIVGLQACQMCISSASHGATTQSESGGRRKPDLPARSSGGSEEKRSVGPSVRASAMDHEVPPLIKSGGPRLAAWVNCYRELLDRWRLWFYRADFDVANKVYLLSDYITTVASTKPTTTPSVLGLGSAQSPGGSTTTGSDKVSVGTEPASALLSSSMSRPSQRTRNFSLLTPVNQVFVACGFCGWRLGPQNRPSLSSVGNPTSSTVTGQGTSTDSSDNTIATTTTSSSRNLQMHGGGGKHTICQRCRKPLPRCSICLMHLGTVALPLTDSNWFTPTREEALKRSAIAAVPSLSENMARVMQLSIIGATGLEVVSNHGDNMKAHAMRKRTTSDISTAMASLFIWCQACRHGGHASHLVEWFYGCASASADVEPHPQCPVSGCQCRCASLDSLRPVAAARVPSRSFDIDLALENEDRSVSSTEEESDVDPVGLDDLILQSSSTRVPDAIDDQLLLIKPHDMELSTLTSKSIH</sequence>
<keyword evidence="2" id="KW-0853">WD repeat</keyword>
<dbReference type="SUPFAM" id="SSF50978">
    <property type="entry name" value="WD40 repeat-like"/>
    <property type="match status" value="1"/>
</dbReference>
<accession>A0A4S2LDS6</accession>
<feature type="compositionally biased region" description="Low complexity" evidence="4">
    <location>
        <begin position="1011"/>
        <end position="1026"/>
    </location>
</feature>
<dbReference type="STRING" id="147828.A0A4S2LDS6"/>
<dbReference type="Pfam" id="PF21720">
    <property type="entry name" value="MIOS_WD40"/>
    <property type="match status" value="2"/>
</dbReference>
<dbReference type="GO" id="GO:0005737">
    <property type="term" value="C:cytoplasm"/>
    <property type="evidence" value="ECO:0007669"/>
    <property type="project" value="TreeGrafter"/>
</dbReference>
<feature type="domain" description="MIOS-like alpha-solenoid" evidence="5">
    <location>
        <begin position="485"/>
        <end position="757"/>
    </location>
</feature>
<feature type="region of interest" description="Disordered" evidence="4">
    <location>
        <begin position="1002"/>
        <end position="1047"/>
    </location>
</feature>
<dbReference type="CDD" id="cd16691">
    <property type="entry name" value="mRING-H2-C3H3C2_Mio"/>
    <property type="match status" value="1"/>
</dbReference>
<comment type="similarity">
    <text evidence="1">Belongs to the WD repeat mio family.</text>
</comment>
<dbReference type="AlphaFoldDB" id="A0A4S2LDS6"/>
<proteinExistence type="inferred from homology"/>
<dbReference type="EMBL" id="SJOL01009151">
    <property type="protein sequence ID" value="TGZ58749.1"/>
    <property type="molecule type" value="Genomic_DNA"/>
</dbReference>
<dbReference type="OrthoDB" id="341486at2759"/>
<dbReference type="Proteomes" id="UP000308267">
    <property type="component" value="Unassembled WGS sequence"/>
</dbReference>
<evidence type="ECO:0000313" key="6">
    <source>
        <dbReference type="EMBL" id="TGZ58749.1"/>
    </source>
</evidence>